<dbReference type="PROSITE" id="PS51186">
    <property type="entry name" value="GNAT"/>
    <property type="match status" value="1"/>
</dbReference>
<evidence type="ECO:0000313" key="8">
    <source>
        <dbReference type="Proteomes" id="UP000078227"/>
    </source>
</evidence>
<dbReference type="Gene3D" id="1.10.10.10">
    <property type="entry name" value="Winged helix-like DNA-binding domain superfamily/Winged helix DNA-binding domain"/>
    <property type="match status" value="1"/>
</dbReference>
<dbReference type="RefSeq" id="WP_064563041.1">
    <property type="nucleotide sequence ID" value="NZ_CP014007.2"/>
</dbReference>
<dbReference type="InterPro" id="IPR000182">
    <property type="entry name" value="GNAT_dom"/>
</dbReference>
<dbReference type="Proteomes" id="UP000078227">
    <property type="component" value="Chromosome"/>
</dbReference>
<dbReference type="SMART" id="SM00347">
    <property type="entry name" value="HTH_MARR"/>
    <property type="match status" value="1"/>
</dbReference>
<reference evidence="6 8" key="2">
    <citation type="submission" date="2021-03" db="EMBL/GenBank/DDBJ databases">
        <authorList>
            <person name="Li Y."/>
            <person name="Li S."/>
            <person name="Chen M."/>
            <person name="Peng G."/>
            <person name="Tan Z."/>
            <person name="An Q."/>
        </authorList>
    </citation>
    <scope>NUCLEOTIDE SEQUENCE [LARGE SCALE GENOMIC DNA]</scope>
    <source>
        <strain evidence="6 8">Ola 51</strain>
    </source>
</reference>
<sequence>MDILSDMPYAFLGSRLKRLAEQLQAEASVLVQNTGIHVPAGLYPVLLALYRQPGLTIGELARCSRVSQPAMTSSINRLIRAGLVTRQSDGEDRRKSFIRLTDEGTNAIVRGEEMAWPLLGKVVQELTAGLSGNFIEQIAQLEKRLAERPLPVRGARYTKLDVRPVREDEIADVVTLLNRAYRSGGEEAGWTTEAGLLDGDRISEQTLREELASKPQATLLVWKTASGIDGCVWVEPQQDGVWYLGSLAIAPSQQNAQYGRRLLEAAEQWCRARGGKRVLMTVLQVRESLLAWYLRRGYHRTGETEPFPVDDTRFGIPTRPGLLFEVLVKTLS</sequence>
<dbReference type="Pfam" id="PF12802">
    <property type="entry name" value="MarR_2"/>
    <property type="match status" value="1"/>
</dbReference>
<evidence type="ECO:0000256" key="1">
    <source>
        <dbReference type="ARBA" id="ARBA00023015"/>
    </source>
</evidence>
<evidence type="ECO:0000259" key="4">
    <source>
        <dbReference type="PROSITE" id="PS50995"/>
    </source>
</evidence>
<gene>
    <name evidence="6" type="ORF">AWR26_24665</name>
    <name evidence="7" type="ORF">SAMN05216286_4710</name>
</gene>
<accession>A0AA94KS89</accession>
<dbReference type="CDD" id="cd04301">
    <property type="entry name" value="NAT_SF"/>
    <property type="match status" value="1"/>
</dbReference>
<dbReference type="PROSITE" id="PS01117">
    <property type="entry name" value="HTH_MARR_1"/>
    <property type="match status" value="1"/>
</dbReference>
<dbReference type="InterPro" id="IPR036390">
    <property type="entry name" value="WH_DNA-bd_sf"/>
</dbReference>
<dbReference type="PROSITE" id="PS50995">
    <property type="entry name" value="HTH_MARR_2"/>
    <property type="match status" value="1"/>
</dbReference>
<dbReference type="InterPro" id="IPR016181">
    <property type="entry name" value="Acyl_CoA_acyltransferase"/>
</dbReference>
<dbReference type="GO" id="GO:0016747">
    <property type="term" value="F:acyltransferase activity, transferring groups other than amino-acyl groups"/>
    <property type="evidence" value="ECO:0007669"/>
    <property type="project" value="InterPro"/>
</dbReference>
<dbReference type="InterPro" id="IPR000835">
    <property type="entry name" value="HTH_MarR-typ"/>
</dbReference>
<reference evidence="7 9" key="1">
    <citation type="submission" date="2016-10" db="EMBL/GenBank/DDBJ databases">
        <authorList>
            <person name="Varghese N."/>
            <person name="Submissions S."/>
        </authorList>
    </citation>
    <scope>NUCLEOTIDE SEQUENCE [LARGE SCALE GENOMIC DNA]</scope>
    <source>
        <strain evidence="7 9">CGMCC 1.7012</strain>
    </source>
</reference>
<proteinExistence type="predicted"/>
<dbReference type="GO" id="GO:0003677">
    <property type="term" value="F:DNA binding"/>
    <property type="evidence" value="ECO:0007669"/>
    <property type="project" value="UniProtKB-KW"/>
</dbReference>
<evidence type="ECO:0000256" key="2">
    <source>
        <dbReference type="ARBA" id="ARBA00023125"/>
    </source>
</evidence>
<dbReference type="PANTHER" id="PTHR33164:SF43">
    <property type="entry name" value="HTH-TYPE TRANSCRIPTIONAL REPRESSOR YETL"/>
    <property type="match status" value="1"/>
</dbReference>
<keyword evidence="2" id="KW-0238">DNA-binding</keyword>
<name>A0AA94KS89_9ENTR</name>
<dbReference type="AlphaFoldDB" id="A0AA94KS89"/>
<keyword evidence="8" id="KW-1185">Reference proteome</keyword>
<dbReference type="EMBL" id="FOKO01000006">
    <property type="protein sequence ID" value="SFD20528.1"/>
    <property type="molecule type" value="Genomic_DNA"/>
</dbReference>
<dbReference type="InterPro" id="IPR039422">
    <property type="entry name" value="MarR/SlyA-like"/>
</dbReference>
<keyword evidence="1" id="KW-0805">Transcription regulation</keyword>
<keyword evidence="3" id="KW-0804">Transcription</keyword>
<feature type="domain" description="N-acetyltransferase" evidence="5">
    <location>
        <begin position="160"/>
        <end position="319"/>
    </location>
</feature>
<dbReference type="GO" id="GO:0006950">
    <property type="term" value="P:response to stress"/>
    <property type="evidence" value="ECO:0007669"/>
    <property type="project" value="TreeGrafter"/>
</dbReference>
<dbReference type="SUPFAM" id="SSF46785">
    <property type="entry name" value="Winged helix' DNA-binding domain"/>
    <property type="match status" value="1"/>
</dbReference>
<evidence type="ECO:0000313" key="9">
    <source>
        <dbReference type="Proteomes" id="UP000182314"/>
    </source>
</evidence>
<dbReference type="GO" id="GO:0003700">
    <property type="term" value="F:DNA-binding transcription factor activity"/>
    <property type="evidence" value="ECO:0007669"/>
    <property type="project" value="InterPro"/>
</dbReference>
<evidence type="ECO:0000313" key="7">
    <source>
        <dbReference type="EMBL" id="SFD20528.1"/>
    </source>
</evidence>
<dbReference type="Gene3D" id="3.40.630.30">
    <property type="match status" value="1"/>
</dbReference>
<dbReference type="SUPFAM" id="SSF55729">
    <property type="entry name" value="Acyl-CoA N-acyltransferases (Nat)"/>
    <property type="match status" value="1"/>
</dbReference>
<dbReference type="InterPro" id="IPR023187">
    <property type="entry name" value="Tscrpt_reg_MarR-type_CS"/>
</dbReference>
<dbReference type="EMBL" id="CP014007">
    <property type="protein sequence ID" value="QSV12491.1"/>
    <property type="molecule type" value="Genomic_DNA"/>
</dbReference>
<protein>
    <submittedName>
        <fullName evidence="7">Acetyltransferase (GNAT) family protein</fullName>
    </submittedName>
    <submittedName>
        <fullName evidence="6">Bifunctional helix-turn-helix transcriptional regulator/GNAT family N-acetyltransferase</fullName>
    </submittedName>
</protein>
<dbReference type="Pfam" id="PF00583">
    <property type="entry name" value="Acetyltransf_1"/>
    <property type="match status" value="1"/>
</dbReference>
<dbReference type="InterPro" id="IPR011991">
    <property type="entry name" value="ArsR-like_HTH"/>
</dbReference>
<feature type="domain" description="HTH marR-type" evidence="4">
    <location>
        <begin position="9"/>
        <end position="147"/>
    </location>
</feature>
<dbReference type="InterPro" id="IPR036388">
    <property type="entry name" value="WH-like_DNA-bd_sf"/>
</dbReference>
<evidence type="ECO:0000313" key="6">
    <source>
        <dbReference type="EMBL" id="QSV12491.1"/>
    </source>
</evidence>
<dbReference type="CDD" id="cd00090">
    <property type="entry name" value="HTH_ARSR"/>
    <property type="match status" value="1"/>
</dbReference>
<evidence type="ECO:0000259" key="5">
    <source>
        <dbReference type="PROSITE" id="PS51186"/>
    </source>
</evidence>
<evidence type="ECO:0000256" key="3">
    <source>
        <dbReference type="ARBA" id="ARBA00023163"/>
    </source>
</evidence>
<organism evidence="7 9">
    <name type="scientific">Kosakonia oryzae</name>
    <dbReference type="NCBI Taxonomy" id="497725"/>
    <lineage>
        <taxon>Bacteria</taxon>
        <taxon>Pseudomonadati</taxon>
        <taxon>Pseudomonadota</taxon>
        <taxon>Gammaproteobacteria</taxon>
        <taxon>Enterobacterales</taxon>
        <taxon>Enterobacteriaceae</taxon>
        <taxon>Kosakonia</taxon>
    </lineage>
</organism>
<dbReference type="Proteomes" id="UP000182314">
    <property type="component" value="Unassembled WGS sequence"/>
</dbReference>
<dbReference type="PANTHER" id="PTHR33164">
    <property type="entry name" value="TRANSCRIPTIONAL REGULATOR, MARR FAMILY"/>
    <property type="match status" value="1"/>
</dbReference>